<feature type="compositionally biased region" description="Low complexity" evidence="1">
    <location>
        <begin position="278"/>
        <end position="291"/>
    </location>
</feature>
<gene>
    <name evidence="2" type="ORF">MKZ38_001767</name>
</gene>
<protein>
    <recommendedName>
        <fullName evidence="4">C2H2-type domain-containing protein</fullName>
    </recommendedName>
</protein>
<sequence length="665" mass="73607">MAISRDCALPEASVPQPNSALLRGPPKGWSVGQASMASRAASKWWDSNGSRIDRIFLDDCNLTGALETAIHRYNHGDVHPVISIPVCDLLYREQAASSPPGFPKQQPEGRFSLFRNTSWRVSSGDSTGVAPEAERGGTLFLDTITVQSQTTNAGLALLTVCLQFRTPPLDVDSAGLSNDKMSFPSQGSTFLFQEPTASSSDMQSETNVQIPKAWSIGLQTSKSDAPWLEHTANGVSRRQQGRLPYTIPSSSKEVGAGDVPINPDSRIYSEKNDGGGPIETSEGTTTSTYSSLVGSKRPISVNGARSTIVTQTPKAVKTKHGQSATRSSQRGPFHAALDELCSVDGQSTESSSLWRYLHFTEDPARLFLILDEAHVGPPRLDPEHTFAQFRGPLILDALTRLVSWFDRADGRDCNSTKQDVHEEEYWGSDSEKLSSGDNRSRKRFACPLYARDPESHVHCLTAADLKSILDIERHICRDHGFPRFCPICNATFEDSLSRDDHIREQLCSPLPKPNFQGVGAENMYLLARVREDIPVADQWKAISNIVAPGHKFSQPVYLEGGMESAVVRAREFWDRQGRSIVFRFLADRIRGMKTEYTIPDEERNLQAMYEDVGRSVVEITINCYQGLGGTSRQTLAGMANELESTDREHLERLQEALEKYKVRQT</sequence>
<reference evidence="2" key="1">
    <citation type="submission" date="2022-07" db="EMBL/GenBank/DDBJ databases">
        <title>Draft genome sequence of Zalerion maritima ATCC 34329, a (micro)plastics degrading marine fungus.</title>
        <authorList>
            <person name="Paco A."/>
            <person name="Goncalves M.F.M."/>
            <person name="Rocha-Santos T.A.P."/>
            <person name="Alves A."/>
        </authorList>
    </citation>
    <scope>NUCLEOTIDE SEQUENCE</scope>
    <source>
        <strain evidence="2">ATCC 34329</strain>
    </source>
</reference>
<dbReference type="PANTHER" id="PTHR38166">
    <property type="entry name" value="C2H2-TYPE DOMAIN-CONTAINING PROTEIN-RELATED"/>
    <property type="match status" value="1"/>
</dbReference>
<keyword evidence="3" id="KW-1185">Reference proteome</keyword>
<evidence type="ECO:0000313" key="2">
    <source>
        <dbReference type="EMBL" id="KAJ2906407.1"/>
    </source>
</evidence>
<evidence type="ECO:0000313" key="3">
    <source>
        <dbReference type="Proteomes" id="UP001201980"/>
    </source>
</evidence>
<dbReference type="EMBL" id="JAKWBI020000014">
    <property type="protein sequence ID" value="KAJ2906407.1"/>
    <property type="molecule type" value="Genomic_DNA"/>
</dbReference>
<name>A0AAD5RXN6_9PEZI</name>
<organism evidence="2 3">
    <name type="scientific">Zalerion maritima</name>
    <dbReference type="NCBI Taxonomy" id="339359"/>
    <lineage>
        <taxon>Eukaryota</taxon>
        <taxon>Fungi</taxon>
        <taxon>Dikarya</taxon>
        <taxon>Ascomycota</taxon>
        <taxon>Pezizomycotina</taxon>
        <taxon>Sordariomycetes</taxon>
        <taxon>Lulworthiomycetidae</taxon>
        <taxon>Lulworthiales</taxon>
        <taxon>Lulworthiaceae</taxon>
        <taxon>Zalerion</taxon>
    </lineage>
</organism>
<accession>A0AAD5RXN6</accession>
<proteinExistence type="predicted"/>
<feature type="region of interest" description="Disordered" evidence="1">
    <location>
        <begin position="187"/>
        <end position="208"/>
    </location>
</feature>
<dbReference type="Proteomes" id="UP001201980">
    <property type="component" value="Unassembled WGS sequence"/>
</dbReference>
<dbReference type="AlphaFoldDB" id="A0AAD5RXN6"/>
<evidence type="ECO:0000256" key="1">
    <source>
        <dbReference type="SAM" id="MobiDB-lite"/>
    </source>
</evidence>
<feature type="region of interest" description="Disordered" evidence="1">
    <location>
        <begin position="1"/>
        <end position="26"/>
    </location>
</feature>
<comment type="caution">
    <text evidence="2">The sequence shown here is derived from an EMBL/GenBank/DDBJ whole genome shotgun (WGS) entry which is preliminary data.</text>
</comment>
<evidence type="ECO:0008006" key="4">
    <source>
        <dbReference type="Google" id="ProtNLM"/>
    </source>
</evidence>
<feature type="region of interest" description="Disordered" evidence="1">
    <location>
        <begin position="267"/>
        <end position="291"/>
    </location>
</feature>
<dbReference type="PANTHER" id="PTHR38166:SF1">
    <property type="entry name" value="C2H2-TYPE DOMAIN-CONTAINING PROTEIN"/>
    <property type="match status" value="1"/>
</dbReference>